<evidence type="ECO:0000313" key="2">
    <source>
        <dbReference type="Proteomes" id="UP000441333"/>
    </source>
</evidence>
<protein>
    <submittedName>
        <fullName evidence="1">Pentapeptide repeat-containing protein</fullName>
    </submittedName>
</protein>
<name>A0A6N6MEL2_9FLAO</name>
<sequence>MVEDQNFNKQDFTENRLPINDYEYCTFTSCNFSNAFLNSVRFLECEFIDCNISSANILGSSFQDVTFQDCKMLGLHLESCDAFGFSVQFNNSNLNHSSFYQMDLKNTEFLGVHLGNVDFSEADLSGVIFNDCDLKHAVFSRSILELTDFRTAINYSLNPENNRMKGAKFSLEGVSGLLNHHKIIIE</sequence>
<dbReference type="Gene3D" id="2.160.20.80">
    <property type="entry name" value="E3 ubiquitin-protein ligase SopA"/>
    <property type="match status" value="1"/>
</dbReference>
<dbReference type="PANTHER" id="PTHR42999">
    <property type="entry name" value="ANTIBIOTIC RESISTANCE PROTEIN MCBG"/>
    <property type="match status" value="1"/>
</dbReference>
<dbReference type="Proteomes" id="UP000441333">
    <property type="component" value="Unassembled WGS sequence"/>
</dbReference>
<dbReference type="EMBL" id="WAAT01000047">
    <property type="protein sequence ID" value="KAB1067371.1"/>
    <property type="molecule type" value="Genomic_DNA"/>
</dbReference>
<gene>
    <name evidence="1" type="ORF">F6U93_11030</name>
</gene>
<dbReference type="Pfam" id="PF13599">
    <property type="entry name" value="Pentapeptide_4"/>
    <property type="match status" value="2"/>
</dbReference>
<keyword evidence="2" id="KW-1185">Reference proteome</keyword>
<evidence type="ECO:0000313" key="1">
    <source>
        <dbReference type="EMBL" id="KAB1067371.1"/>
    </source>
</evidence>
<dbReference type="PANTHER" id="PTHR42999:SF1">
    <property type="entry name" value="PENTAPEPTIDE REPEAT-CONTAINING PROTEIN"/>
    <property type="match status" value="1"/>
</dbReference>
<dbReference type="SUPFAM" id="SSF141571">
    <property type="entry name" value="Pentapeptide repeat-like"/>
    <property type="match status" value="1"/>
</dbReference>
<dbReference type="AlphaFoldDB" id="A0A6N6MEL2"/>
<reference evidence="1 2" key="1">
    <citation type="submission" date="2019-09" db="EMBL/GenBank/DDBJ databases">
        <authorList>
            <person name="Cao W.R."/>
        </authorList>
    </citation>
    <scope>NUCLEOTIDE SEQUENCE [LARGE SCALE GENOMIC DNA]</scope>
    <source>
        <strain evidence="1 2">B1N29</strain>
    </source>
</reference>
<organism evidence="1 2">
    <name type="scientific">Pseudotamlana haliotis</name>
    <dbReference type="NCBI Taxonomy" id="2614804"/>
    <lineage>
        <taxon>Bacteria</taxon>
        <taxon>Pseudomonadati</taxon>
        <taxon>Bacteroidota</taxon>
        <taxon>Flavobacteriia</taxon>
        <taxon>Flavobacteriales</taxon>
        <taxon>Flavobacteriaceae</taxon>
        <taxon>Pseudotamlana</taxon>
    </lineage>
</organism>
<dbReference type="RefSeq" id="WP_150939765.1">
    <property type="nucleotide sequence ID" value="NZ_WAAT01000047.1"/>
</dbReference>
<proteinExistence type="predicted"/>
<dbReference type="InterPro" id="IPR052949">
    <property type="entry name" value="PA_immunity-related"/>
</dbReference>
<dbReference type="InterPro" id="IPR001646">
    <property type="entry name" value="5peptide_repeat"/>
</dbReference>
<comment type="caution">
    <text evidence="1">The sequence shown here is derived from an EMBL/GenBank/DDBJ whole genome shotgun (WGS) entry which is preliminary data.</text>
</comment>
<accession>A0A6N6MEL2</accession>